<feature type="region of interest" description="Disordered" evidence="1">
    <location>
        <begin position="921"/>
        <end position="941"/>
    </location>
</feature>
<sequence length="1017" mass="111725">MESDLSLIEISGEDDSLLQQIPSDDVSNNYFSCSPLQFLRSERSADSSHITQLGDMKGSKPAEKPRFPSPRDNSNKENTNANKSEVPKFGVEPQQMKRRKKGGGFNLRKSLAWNRAFFTEEVGLLINLVGTCRLSTEEGGNSLLGDSDCTSDSVDLQAVEENLFKGLPASTPNKGKNIGGGLLSKHDSSARDNVAPASVSARKVLSAHDVNRSGSKRGGCPRPLASSSYPFHLKTLTFCTQKRPANASTTKAAMKESKPPKIPVPKPDPGLIPTTPKRATLGARHSNRNQIAQRAVNVPKSIGLKGSSNSNRSAQYNAKAGPDCKSISSKTSVQPSRRNMVRNMANSLLVKPSSNNLRPPLVTKPNDGFEVIPDLVLPATGTQGSNGCDKSSKVAVTCHQNAECIGGNIQYTQPQATKPTGLRMPSPSLGFFHLSKASAPQSPLQRSTQPCNIPNLRKLGATNPVCDLRPPRAPGKLLKVVNNVTIAGNIRGLNSSRECSVPSPGNSVLHEKMKLNLEVNDLQKVEVKVPHELKSSEPINNQQRLHNILHDYDEQFQEHAEPYKVEKISCKGYTELQMNDNKLLPESASHDQLKKDNDHVMVADVCTKSVDSSGNELENPHFSSQFCSVVQVKGVSQTDDMIEHQQVEDRQYNLSVDHDVFSESQSRDAISYSNRRLHRDWLRSMDDVNDWLRSMHDVNEQFREQPELIKPCFGEADRVSEVENQRLRTNDGILFQETGVSEYSQKYDGTDVSLKIRGRSGSELESSHGRSQFKDIEQLNERAVGVDVVIIKSDMADAQLQSSDCNLSVESYNSNLSTSAVHNQCLMVDGINKHSREQPELQNPRLVEGVLQDCHGLCLNGSVMQVEGVSGTNDSIEKQYVEDNQYNLSVKDHGAISESNSGDAISNNPGTLIVHNNWVSGMHNGNEQSREHSELTKPSTCEADQISHEENQKLRAEDGILIEESRSFEEFHKYDSGNIADVCPKVQGSSESESENSDGSSQLKYIDQASEGAAWSI</sequence>
<dbReference type="GO" id="GO:0008017">
    <property type="term" value="F:microtubule binding"/>
    <property type="evidence" value="ECO:0007669"/>
    <property type="project" value="InterPro"/>
</dbReference>
<feature type="region of interest" description="Disordered" evidence="1">
    <location>
        <begin position="979"/>
        <end position="1017"/>
    </location>
</feature>
<feature type="compositionally biased region" description="Pro residues" evidence="1">
    <location>
        <begin position="260"/>
        <end position="270"/>
    </location>
</feature>
<feature type="compositionally biased region" description="Polar residues" evidence="1">
    <location>
        <begin position="326"/>
        <end position="335"/>
    </location>
</feature>
<proteinExistence type="predicted"/>
<comment type="caution">
    <text evidence="2">The sequence shown here is derived from an EMBL/GenBank/DDBJ whole genome shotgun (WGS) entry which is preliminary data.</text>
</comment>
<dbReference type="InterPro" id="IPR045882">
    <property type="entry name" value="GPT1/2"/>
</dbReference>
<feature type="compositionally biased region" description="Polar residues" evidence="1">
    <location>
        <begin position="306"/>
        <end position="316"/>
    </location>
</feature>
<accession>A0AAP0RQE9</accession>
<feature type="region of interest" description="Disordered" evidence="1">
    <location>
        <begin position="1"/>
        <end position="28"/>
    </location>
</feature>
<dbReference type="AlphaFoldDB" id="A0AAP0RQE9"/>
<evidence type="ECO:0000313" key="3">
    <source>
        <dbReference type="Proteomes" id="UP001415857"/>
    </source>
</evidence>
<evidence type="ECO:0000313" key="2">
    <source>
        <dbReference type="EMBL" id="KAK9280430.1"/>
    </source>
</evidence>
<organism evidence="2 3">
    <name type="scientific">Liquidambar formosana</name>
    <name type="common">Formosan gum</name>
    <dbReference type="NCBI Taxonomy" id="63359"/>
    <lineage>
        <taxon>Eukaryota</taxon>
        <taxon>Viridiplantae</taxon>
        <taxon>Streptophyta</taxon>
        <taxon>Embryophyta</taxon>
        <taxon>Tracheophyta</taxon>
        <taxon>Spermatophyta</taxon>
        <taxon>Magnoliopsida</taxon>
        <taxon>eudicotyledons</taxon>
        <taxon>Gunneridae</taxon>
        <taxon>Pentapetalae</taxon>
        <taxon>Saxifragales</taxon>
        <taxon>Altingiaceae</taxon>
        <taxon>Liquidambar</taxon>
    </lineage>
</organism>
<dbReference type="Proteomes" id="UP001415857">
    <property type="component" value="Unassembled WGS sequence"/>
</dbReference>
<dbReference type="PANTHER" id="PTHR33737:SF19">
    <property type="entry name" value="BNAA10G12980D PROTEIN"/>
    <property type="match status" value="1"/>
</dbReference>
<feature type="region of interest" description="Disordered" evidence="1">
    <location>
        <begin position="248"/>
        <end position="272"/>
    </location>
</feature>
<name>A0AAP0RQE9_LIQFO</name>
<feature type="region of interest" description="Disordered" evidence="1">
    <location>
        <begin position="43"/>
        <end position="102"/>
    </location>
</feature>
<dbReference type="EMBL" id="JBBPBK010000008">
    <property type="protein sequence ID" value="KAK9280430.1"/>
    <property type="molecule type" value="Genomic_DNA"/>
</dbReference>
<feature type="region of interest" description="Disordered" evidence="1">
    <location>
        <begin position="167"/>
        <end position="223"/>
    </location>
</feature>
<keyword evidence="3" id="KW-1185">Reference proteome</keyword>
<dbReference type="PANTHER" id="PTHR33737">
    <property type="entry name" value="OS05G0121800 PROTEIN"/>
    <property type="match status" value="1"/>
</dbReference>
<reference evidence="2 3" key="1">
    <citation type="journal article" date="2024" name="Plant J.">
        <title>Genome sequences and population genomics reveal climatic adaptation and genomic divergence between two closely related sweetgum species.</title>
        <authorList>
            <person name="Xu W.Q."/>
            <person name="Ren C.Q."/>
            <person name="Zhang X.Y."/>
            <person name="Comes H.P."/>
            <person name="Liu X.H."/>
            <person name="Li Y.G."/>
            <person name="Kettle C.J."/>
            <person name="Jalonen R."/>
            <person name="Gaisberger H."/>
            <person name="Ma Y.Z."/>
            <person name="Qiu Y.X."/>
        </authorList>
    </citation>
    <scope>NUCLEOTIDE SEQUENCE [LARGE SCALE GENOMIC DNA]</scope>
    <source>
        <strain evidence="2">Hangzhou</strain>
    </source>
</reference>
<feature type="compositionally biased region" description="Polar residues" evidence="1">
    <location>
        <begin position="17"/>
        <end position="28"/>
    </location>
</feature>
<protein>
    <submittedName>
        <fullName evidence="2">Uncharacterized protein</fullName>
    </submittedName>
</protein>
<feature type="compositionally biased region" description="Basic and acidic residues" evidence="1">
    <location>
        <begin position="57"/>
        <end position="66"/>
    </location>
</feature>
<evidence type="ECO:0000256" key="1">
    <source>
        <dbReference type="SAM" id="MobiDB-lite"/>
    </source>
</evidence>
<feature type="region of interest" description="Disordered" evidence="1">
    <location>
        <begin position="299"/>
        <end position="335"/>
    </location>
</feature>
<gene>
    <name evidence="2" type="ORF">L1049_014120</name>
</gene>